<gene>
    <name evidence="1" type="ORF">FYC77_00640</name>
</gene>
<comment type="caution">
    <text evidence="1">The sequence shown here is derived from an EMBL/GenBank/DDBJ whole genome shotgun (WGS) entry which is preliminary data.</text>
</comment>
<organism evidence="1 2">
    <name type="scientific">Natrialba swarupiae</name>
    <dbReference type="NCBI Taxonomy" id="2448032"/>
    <lineage>
        <taxon>Archaea</taxon>
        <taxon>Methanobacteriati</taxon>
        <taxon>Methanobacteriota</taxon>
        <taxon>Stenosarchaea group</taxon>
        <taxon>Halobacteria</taxon>
        <taxon>Halobacteriales</taxon>
        <taxon>Natrialbaceae</taxon>
        <taxon>Natrialba</taxon>
    </lineage>
</organism>
<dbReference type="RefSeq" id="WP_149079572.1">
    <property type="nucleotide sequence ID" value="NZ_VTAW01000001.1"/>
</dbReference>
<keyword evidence="2" id="KW-1185">Reference proteome</keyword>
<dbReference type="Proteomes" id="UP000324104">
    <property type="component" value="Unassembled WGS sequence"/>
</dbReference>
<sequence>MVSRRLAVLLSAVALAAVVVGIGAATGTPEPILTIENENDVEYHVTAYTVEDMDEAGYLNFEVTTEDGDQRILSFADLVWPNYERNVTLVDDGVESHEVTVEPGENVTTTVDGWEHGEQTIYIVEEGENRTHVATLTKSCTSRGQDHGISFSNGSGPSSSTVCTGEFVSWMFR</sequence>
<evidence type="ECO:0000313" key="2">
    <source>
        <dbReference type="Proteomes" id="UP000324104"/>
    </source>
</evidence>
<proteinExistence type="predicted"/>
<accession>A0A5D5ASD9</accession>
<dbReference type="AlphaFoldDB" id="A0A5D5ASD9"/>
<dbReference type="Pfam" id="PF26515">
    <property type="entry name" value="Ig_halo_2"/>
    <property type="match status" value="1"/>
</dbReference>
<dbReference type="EMBL" id="VTAW01000001">
    <property type="protein sequence ID" value="TYT63765.1"/>
    <property type="molecule type" value="Genomic_DNA"/>
</dbReference>
<reference evidence="1 2" key="1">
    <citation type="submission" date="2019-08" db="EMBL/GenBank/DDBJ databases">
        <title>Archaea genome.</title>
        <authorList>
            <person name="Kajale S."/>
            <person name="Shouche Y."/>
            <person name="Deshpande N."/>
            <person name="Sharma A."/>
        </authorList>
    </citation>
    <scope>NUCLEOTIDE SEQUENCE [LARGE SCALE GENOMIC DNA]</scope>
    <source>
        <strain evidence="1 2">ESP3B_9</strain>
    </source>
</reference>
<protein>
    <submittedName>
        <fullName evidence="1">Uncharacterized protein</fullName>
    </submittedName>
</protein>
<evidence type="ECO:0000313" key="1">
    <source>
        <dbReference type="EMBL" id="TYT63765.1"/>
    </source>
</evidence>
<dbReference type="InterPro" id="IPR058994">
    <property type="entry name" value="Ig-containing_halobact"/>
</dbReference>
<name>A0A5D5ASD9_9EURY</name>